<dbReference type="InterPro" id="IPR036465">
    <property type="entry name" value="vWFA_dom_sf"/>
</dbReference>
<gene>
    <name evidence="2" type="ORF">SAMN05421742_10214</name>
</gene>
<dbReference type="AlphaFoldDB" id="A0A1G7VYK6"/>
<reference evidence="3" key="1">
    <citation type="submission" date="2016-10" db="EMBL/GenBank/DDBJ databases">
        <authorList>
            <person name="Varghese N."/>
            <person name="Submissions S."/>
        </authorList>
    </citation>
    <scope>NUCLEOTIDE SEQUENCE [LARGE SCALE GENOMIC DNA]</scope>
    <source>
        <strain evidence="3">930I</strain>
    </source>
</reference>
<keyword evidence="1" id="KW-0472">Membrane</keyword>
<protein>
    <recommendedName>
        <fullName evidence="4">Glutamine amidotransferase</fullName>
    </recommendedName>
</protein>
<evidence type="ECO:0000256" key="1">
    <source>
        <dbReference type="SAM" id="Phobius"/>
    </source>
</evidence>
<dbReference type="Proteomes" id="UP000217076">
    <property type="component" value="Unassembled WGS sequence"/>
</dbReference>
<dbReference type="OrthoDB" id="9769144at2"/>
<evidence type="ECO:0000313" key="3">
    <source>
        <dbReference type="Proteomes" id="UP000217076"/>
    </source>
</evidence>
<dbReference type="PANTHER" id="PTHR37947">
    <property type="entry name" value="BLL2462 PROTEIN"/>
    <property type="match status" value="1"/>
</dbReference>
<dbReference type="SUPFAM" id="SSF52317">
    <property type="entry name" value="Class I glutamine amidotransferase-like"/>
    <property type="match status" value="1"/>
</dbReference>
<accession>A0A1G7VYK6</accession>
<proteinExistence type="predicted"/>
<organism evidence="2 3">
    <name type="scientific">Roseospirillum parvum</name>
    <dbReference type="NCBI Taxonomy" id="83401"/>
    <lineage>
        <taxon>Bacteria</taxon>
        <taxon>Pseudomonadati</taxon>
        <taxon>Pseudomonadota</taxon>
        <taxon>Alphaproteobacteria</taxon>
        <taxon>Rhodospirillales</taxon>
        <taxon>Rhodospirillaceae</taxon>
        <taxon>Roseospirillum</taxon>
    </lineage>
</organism>
<keyword evidence="1" id="KW-1133">Transmembrane helix</keyword>
<name>A0A1G7VYK6_9PROT</name>
<dbReference type="EMBL" id="FNCV01000002">
    <property type="protein sequence ID" value="SDG64793.1"/>
    <property type="molecule type" value="Genomic_DNA"/>
</dbReference>
<evidence type="ECO:0008006" key="4">
    <source>
        <dbReference type="Google" id="ProtNLM"/>
    </source>
</evidence>
<dbReference type="InterPro" id="IPR029062">
    <property type="entry name" value="Class_I_gatase-like"/>
</dbReference>
<dbReference type="PANTHER" id="PTHR37947:SF1">
    <property type="entry name" value="BLL2462 PROTEIN"/>
    <property type="match status" value="1"/>
</dbReference>
<dbReference type="STRING" id="83401.SAMN05421742_10214"/>
<dbReference type="RefSeq" id="WP_092615330.1">
    <property type="nucleotide sequence ID" value="NZ_FNCV01000002.1"/>
</dbReference>
<feature type="transmembrane region" description="Helical" evidence="1">
    <location>
        <begin position="20"/>
        <end position="40"/>
    </location>
</feature>
<evidence type="ECO:0000313" key="2">
    <source>
        <dbReference type="EMBL" id="SDG64793.1"/>
    </source>
</evidence>
<keyword evidence="1" id="KW-0812">Transmembrane</keyword>
<dbReference type="SUPFAM" id="SSF53300">
    <property type="entry name" value="vWA-like"/>
    <property type="match status" value="1"/>
</dbReference>
<dbReference type="Gene3D" id="3.40.50.880">
    <property type="match status" value="1"/>
</dbReference>
<keyword evidence="3" id="KW-1185">Reference proteome</keyword>
<feature type="transmembrane region" description="Helical" evidence="1">
    <location>
        <begin position="47"/>
        <end position="66"/>
    </location>
</feature>
<sequence length="704" mass="73976">MTLVFDAAPGVEITLALPLGGWGLGLLALASAGLLGLGLWRRARGSGWRAVAAGVLLLALAEPRLLVEQRQPLPDIALLLVDASPSQQVANRPEVTAAARAALLERLAALPDLETRLVTFGEAGDGTNLGPALEGALDDIPADRLSAVLVLSDGRLHDLDDPATGPALTDRLADRLGEAPLHLLLSGRPDERDRRLTLTDVPAYGLVGETVSLSLGLAVDGPDAPTQPVAVTVEVPGQPPRQLDLVPGQPRPVRLALDHPGPTVLAARLPAAEGELSALNNRVAATVEAVRPRLRVLLVSGQPHPGTRIWRTLLKADPAVDLVHFTILRPLDKDDATPLDELALIAFPVRELFEARLADFDLVILDRTGVGSRVPDRYLGNLADHVRQGGGLLVVAGPGLARLPALPLQPILPVELSGEVAEAPFRPALTGTGRRHPVTAALAAEATTGAPNWGQWVRHLPGRPRAGVTLMHGPADTPLLQLAHVEKGRVAMLLSDSGWLWAKGIDGGGPHQPLVRRLAHWLMGEPALAENALSAEIAGGRLTVTRRALSDPTARPLTVIAPDGRESHLALTDQGDGRATASQPAEAPGLYTVRDPAGPPEARLAFAAPPPEALKETAQLTATAQAAAPLVEATRGTTVWLGDDAANPTLPTPRRTTANPDTLALPRRDAHQTTGLTHQALMPAPLALTLITLALLTAWLRERA</sequence>